<evidence type="ECO:0000256" key="1">
    <source>
        <dbReference type="SAM" id="MobiDB-lite"/>
    </source>
</evidence>
<dbReference type="AlphaFoldDB" id="I9B7L3"/>
<keyword evidence="2" id="KW-0732">Signal</keyword>
<comment type="caution">
    <text evidence="3">The sequence shown here is derived from an EMBL/GenBank/DDBJ whole genome shotgun (WGS) entry which is preliminary data.</text>
</comment>
<dbReference type="Proteomes" id="UP000003917">
    <property type="component" value="Unassembled WGS sequence"/>
</dbReference>
<accession>I9B7L3</accession>
<protein>
    <submittedName>
        <fullName evidence="3">Uncharacterized protein</fullName>
    </submittedName>
</protein>
<evidence type="ECO:0000313" key="4">
    <source>
        <dbReference type="Proteomes" id="UP000003917"/>
    </source>
</evidence>
<feature type="compositionally biased region" description="Basic and acidic residues" evidence="1">
    <location>
        <begin position="127"/>
        <end position="143"/>
    </location>
</feature>
<feature type="signal peptide" evidence="2">
    <location>
        <begin position="1"/>
        <end position="18"/>
    </location>
</feature>
<sequence length="190" mass="22329">MKKLFFISMLLFCISSFAQDPWNPTRVYCDIVGIGNFTGTKVKVSIDFGQARKFMDGKYNRSLVDKDGKELKFNSMVDALNYMAQLGWRFEQAYVLTENTGVSKQNVYHYLLSKELSGDEKVDSGIYTRKDYKEDQEQEESKKEKKHKERLRDDRDDDLYFLNLLMRSLKNSAFFFVHSNFIPIFAEVKQ</sequence>
<dbReference type="PATRIC" id="fig|997881.3.peg.2955"/>
<evidence type="ECO:0000256" key="2">
    <source>
        <dbReference type="SAM" id="SignalP"/>
    </source>
</evidence>
<organism evidence="3 4">
    <name type="scientific">Bacteroides fragilis CL05T12C13</name>
    <dbReference type="NCBI Taxonomy" id="997881"/>
    <lineage>
        <taxon>Bacteria</taxon>
        <taxon>Pseudomonadati</taxon>
        <taxon>Bacteroidota</taxon>
        <taxon>Bacteroidia</taxon>
        <taxon>Bacteroidales</taxon>
        <taxon>Bacteroidaceae</taxon>
        <taxon>Bacteroides</taxon>
    </lineage>
</organism>
<feature type="region of interest" description="Disordered" evidence="1">
    <location>
        <begin position="127"/>
        <end position="149"/>
    </location>
</feature>
<gene>
    <name evidence="3" type="ORF">HMPREF1080_02797</name>
</gene>
<dbReference type="RefSeq" id="WP_005802472.1">
    <property type="nucleotide sequence ID" value="NZ_JH724195.1"/>
</dbReference>
<dbReference type="EMBL" id="AGXP01000028">
    <property type="protein sequence ID" value="EIY95825.1"/>
    <property type="molecule type" value="Genomic_DNA"/>
</dbReference>
<name>I9B7L3_BACFG</name>
<feature type="chain" id="PRO_5003719195" evidence="2">
    <location>
        <begin position="19"/>
        <end position="190"/>
    </location>
</feature>
<proteinExistence type="predicted"/>
<evidence type="ECO:0000313" key="3">
    <source>
        <dbReference type="EMBL" id="EIY95825.1"/>
    </source>
</evidence>
<reference evidence="3 4" key="1">
    <citation type="submission" date="2012-02" db="EMBL/GenBank/DDBJ databases">
        <title>The Genome Sequence of Bacteroides fragilis CL05T12C13.</title>
        <authorList>
            <consortium name="The Broad Institute Genome Sequencing Platform"/>
            <person name="Earl A."/>
            <person name="Ward D."/>
            <person name="Feldgarden M."/>
            <person name="Gevers D."/>
            <person name="Zitomersky N.L."/>
            <person name="Coyne M.J."/>
            <person name="Comstock L.E."/>
            <person name="Young S.K."/>
            <person name="Zeng Q."/>
            <person name="Gargeya S."/>
            <person name="Fitzgerald M."/>
            <person name="Haas B."/>
            <person name="Abouelleil A."/>
            <person name="Alvarado L."/>
            <person name="Arachchi H.M."/>
            <person name="Berlin A."/>
            <person name="Chapman S.B."/>
            <person name="Gearin G."/>
            <person name="Goldberg J."/>
            <person name="Griggs A."/>
            <person name="Gujja S."/>
            <person name="Hansen M."/>
            <person name="Heiman D."/>
            <person name="Howarth C."/>
            <person name="Larimer J."/>
            <person name="Lui A."/>
            <person name="MacDonald P.J.P."/>
            <person name="McCowen C."/>
            <person name="Montmayeur A."/>
            <person name="Murphy C."/>
            <person name="Neiman D."/>
            <person name="Pearson M."/>
            <person name="Priest M."/>
            <person name="Roberts A."/>
            <person name="Saif S."/>
            <person name="Shea T."/>
            <person name="Sisk P."/>
            <person name="Stolte C."/>
            <person name="Sykes S."/>
            <person name="Wortman J."/>
            <person name="Nusbaum C."/>
            <person name="Birren B."/>
        </authorList>
    </citation>
    <scope>NUCLEOTIDE SEQUENCE [LARGE SCALE GENOMIC DNA]</scope>
    <source>
        <strain evidence="3 4">CL05T12C13</strain>
    </source>
</reference>
<dbReference type="HOGENOM" id="CLU_122722_0_0_10"/>